<dbReference type="EMBL" id="RCZG01000001">
    <property type="protein sequence ID" value="TPG37001.1"/>
    <property type="molecule type" value="Genomic_DNA"/>
</dbReference>
<dbReference type="CDD" id="cd02970">
    <property type="entry name" value="PRX_like2"/>
    <property type="match status" value="1"/>
</dbReference>
<dbReference type="InterPro" id="IPR036249">
    <property type="entry name" value="Thioredoxin-like_sf"/>
</dbReference>
<accession>A0A502EL16</accession>
<dbReference type="OrthoDB" id="9809746at2"/>
<dbReference type="RefSeq" id="WP_140688048.1">
    <property type="nucleotide sequence ID" value="NZ_RCZG01000001.1"/>
</dbReference>
<proteinExistence type="predicted"/>
<sequence>MKVSSGDTVEPIELPTLKGGKVAVPGSGKLVHLQFRRFAGCPICNVHLQSVIRRRDEITAAGIHEVVLFHSTPEELETYVDEMPLDLIADPDRTWYRRFGVETSLRSVADPRSMAPVVKAALGSRHADRRLRLSAGMHSANGGHLGLPADILIDTDGTVVDAKYGKHAADQWSVDELLQLAKATR</sequence>
<dbReference type="SUPFAM" id="SSF52833">
    <property type="entry name" value="Thioredoxin-like"/>
    <property type="match status" value="1"/>
</dbReference>
<organism evidence="1 2">
    <name type="scientific">Mycolicibacterium hodleri</name>
    <dbReference type="NCBI Taxonomy" id="49897"/>
    <lineage>
        <taxon>Bacteria</taxon>
        <taxon>Bacillati</taxon>
        <taxon>Actinomycetota</taxon>
        <taxon>Actinomycetes</taxon>
        <taxon>Mycobacteriales</taxon>
        <taxon>Mycobacteriaceae</taxon>
        <taxon>Mycolicibacterium</taxon>
    </lineage>
</organism>
<dbReference type="Pfam" id="PF13911">
    <property type="entry name" value="AhpC-TSA_2"/>
    <property type="match status" value="1"/>
</dbReference>
<protein>
    <submittedName>
        <fullName evidence="1">AhpC/TSA family protein</fullName>
    </submittedName>
</protein>
<dbReference type="AlphaFoldDB" id="A0A502EL16"/>
<dbReference type="InterPro" id="IPR032801">
    <property type="entry name" value="PXL2A/B/C"/>
</dbReference>
<evidence type="ECO:0000313" key="2">
    <source>
        <dbReference type="Proteomes" id="UP000320095"/>
    </source>
</evidence>
<evidence type="ECO:0000313" key="1">
    <source>
        <dbReference type="EMBL" id="TPG37001.1"/>
    </source>
</evidence>
<gene>
    <name evidence="1" type="ORF">EAH80_03765</name>
</gene>
<keyword evidence="2" id="KW-1185">Reference proteome</keyword>
<name>A0A502EL16_9MYCO</name>
<dbReference type="Proteomes" id="UP000320095">
    <property type="component" value="Unassembled WGS sequence"/>
</dbReference>
<reference evidence="1 2" key="1">
    <citation type="journal article" date="2019" name="Environ. Microbiol.">
        <title>Species interactions and distinct microbial communities in high Arctic permafrost affected cryosols are associated with the CH4 and CO2 gas fluxes.</title>
        <authorList>
            <person name="Altshuler I."/>
            <person name="Hamel J."/>
            <person name="Turney S."/>
            <person name="Magnuson E."/>
            <person name="Levesque R."/>
            <person name="Greer C."/>
            <person name="Whyte L.G."/>
        </authorList>
    </citation>
    <scope>NUCLEOTIDE SEQUENCE [LARGE SCALE GENOMIC DNA]</scope>
    <source>
        <strain evidence="1 2">S5.20</strain>
    </source>
</reference>
<comment type="caution">
    <text evidence="1">The sequence shown here is derived from an EMBL/GenBank/DDBJ whole genome shotgun (WGS) entry which is preliminary data.</text>
</comment>
<dbReference type="Gene3D" id="3.40.30.10">
    <property type="entry name" value="Glutaredoxin"/>
    <property type="match status" value="1"/>
</dbReference>